<evidence type="ECO:0000313" key="3">
    <source>
        <dbReference type="Proteomes" id="UP001182556"/>
    </source>
</evidence>
<evidence type="ECO:0000256" key="1">
    <source>
        <dbReference type="SAM" id="SignalP"/>
    </source>
</evidence>
<comment type="caution">
    <text evidence="2">The sequence shown here is derived from an EMBL/GenBank/DDBJ whole genome shotgun (WGS) entry which is preliminary data.</text>
</comment>
<dbReference type="Proteomes" id="UP001182556">
    <property type="component" value="Unassembled WGS sequence"/>
</dbReference>
<name>A0AAD9L919_PAPLA</name>
<reference evidence="2" key="1">
    <citation type="submission" date="2023-02" db="EMBL/GenBank/DDBJ databases">
        <title>Identification and recombinant expression of a fungal hydrolase from Papiliotrema laurentii that hydrolyzes apple cutin and clears colloidal polyester polyurethane.</title>
        <authorList>
            <consortium name="DOE Joint Genome Institute"/>
            <person name="Roman V.A."/>
            <person name="Bojanowski C."/>
            <person name="Crable B.R."/>
            <person name="Wagner D.N."/>
            <person name="Hung C.S."/>
            <person name="Nadeau L.J."/>
            <person name="Schratz L."/>
            <person name="Haridas S."/>
            <person name="Pangilinan J."/>
            <person name="Lipzen A."/>
            <person name="Na H."/>
            <person name="Yan M."/>
            <person name="Ng V."/>
            <person name="Grigoriev I.V."/>
            <person name="Spatafora J.W."/>
            <person name="Barlow D."/>
            <person name="Biffinger J."/>
            <person name="Kelley-Loughnane N."/>
            <person name="Varaljay V.A."/>
            <person name="Crookes-Goodson W.J."/>
        </authorList>
    </citation>
    <scope>NUCLEOTIDE SEQUENCE</scope>
    <source>
        <strain evidence="2">5307AH</strain>
    </source>
</reference>
<organism evidence="2 3">
    <name type="scientific">Papiliotrema laurentii</name>
    <name type="common">Cryptococcus laurentii</name>
    <dbReference type="NCBI Taxonomy" id="5418"/>
    <lineage>
        <taxon>Eukaryota</taxon>
        <taxon>Fungi</taxon>
        <taxon>Dikarya</taxon>
        <taxon>Basidiomycota</taxon>
        <taxon>Agaricomycotina</taxon>
        <taxon>Tremellomycetes</taxon>
        <taxon>Tremellales</taxon>
        <taxon>Rhynchogastremaceae</taxon>
        <taxon>Papiliotrema</taxon>
    </lineage>
</organism>
<feature type="signal peptide" evidence="1">
    <location>
        <begin position="1"/>
        <end position="23"/>
    </location>
</feature>
<keyword evidence="3" id="KW-1185">Reference proteome</keyword>
<gene>
    <name evidence="2" type="ORF">DB88DRAFT_515792</name>
</gene>
<accession>A0AAD9L919</accession>
<protein>
    <submittedName>
        <fullName evidence="2">Uncharacterized protein</fullName>
    </submittedName>
</protein>
<proteinExistence type="predicted"/>
<dbReference type="AlphaFoldDB" id="A0AAD9L919"/>
<dbReference type="EMBL" id="JAODAN010000001">
    <property type="protein sequence ID" value="KAK1927578.1"/>
    <property type="molecule type" value="Genomic_DNA"/>
</dbReference>
<sequence>MLAIPQILCATLIAFIAPGKVMGAGPGLYSASGKPALDDVGVSNVDAVKFGAIIQAMADYDPKEVSGMIKAVDQGQYEVTFPTHLVNAESNDRAGSLFLVPQPSSVAERLRWSAKALWPYVVAKGYEMFNTAKDALRCDDVHSCMYDIVQYQTQQTSPEQFGNQATGFKRGSGIKVLATTSQAKKLKANYAYALLSYDSAKKTVELSDPTEGAGKPVVKKLEDVQADIQAVFEAITPSKV</sequence>
<feature type="chain" id="PRO_5041975985" evidence="1">
    <location>
        <begin position="24"/>
        <end position="240"/>
    </location>
</feature>
<evidence type="ECO:0000313" key="2">
    <source>
        <dbReference type="EMBL" id="KAK1927578.1"/>
    </source>
</evidence>
<keyword evidence="1" id="KW-0732">Signal</keyword>